<evidence type="ECO:0000313" key="2">
    <source>
        <dbReference type="Proteomes" id="UP001566331"/>
    </source>
</evidence>
<name>A0ABV4HUV2_9GAMM</name>
<evidence type="ECO:0008006" key="3">
    <source>
        <dbReference type="Google" id="ProtNLM"/>
    </source>
</evidence>
<sequence>MIETCRNVLVTPYESIWVGGPDHDRIPQHGRIIWGRDAKDEFPDRLRDEPASTIEGRYLYGGPLKFHFGHVMVDTIIRLWAFDRSRHDGVVFPCLDMPDPPAWFYEIVAIFGLDRSDVVVVEKPVVFRELEFAEPGSSLKNGPKGWYLDRLKSLPIRLVDDIPGDSLYFGRTHMIRKGTLMGESYFGDLLCRNGFTSVRPEKFDIHVQISMLAKARRIVFTEGSSIYSMELLASTDAELFMIPRRAAGAGLFAPHLTPKASKFAILGDRHAIGRKLNRSRKDRPSSPSFTSRPETILGDLIRHGLVGETPFDARAFRETEERDTATYFS</sequence>
<protein>
    <recommendedName>
        <fullName evidence="3">Glycosyltransferase family 61 protein</fullName>
    </recommendedName>
</protein>
<proteinExistence type="predicted"/>
<comment type="caution">
    <text evidence="1">The sequence shown here is derived from an EMBL/GenBank/DDBJ whole genome shotgun (WGS) entry which is preliminary data.</text>
</comment>
<reference evidence="1 2" key="1">
    <citation type="submission" date="2024-07" db="EMBL/GenBank/DDBJ databases">
        <title>Luteimonas salilacus sp. nov., isolated from the shore soil of Salt Lake in Tibet of China.</title>
        <authorList>
            <person name="Zhang X."/>
            <person name="Li A."/>
        </authorList>
    </citation>
    <scope>NUCLEOTIDE SEQUENCE [LARGE SCALE GENOMIC DNA]</scope>
    <source>
        <strain evidence="1 2">B3-2-R+30</strain>
    </source>
</reference>
<evidence type="ECO:0000313" key="1">
    <source>
        <dbReference type="EMBL" id="MEZ0475159.1"/>
    </source>
</evidence>
<accession>A0ABV4HUV2</accession>
<keyword evidence="2" id="KW-1185">Reference proteome</keyword>
<gene>
    <name evidence="1" type="ORF">AB6713_11105</name>
</gene>
<dbReference type="RefSeq" id="WP_370564254.1">
    <property type="nucleotide sequence ID" value="NZ_JBFWIB010000007.1"/>
</dbReference>
<dbReference type="EMBL" id="JBFWIC010000013">
    <property type="protein sequence ID" value="MEZ0475159.1"/>
    <property type="molecule type" value="Genomic_DNA"/>
</dbReference>
<dbReference type="Proteomes" id="UP001566331">
    <property type="component" value="Unassembled WGS sequence"/>
</dbReference>
<organism evidence="1 2">
    <name type="scientific">Luteimonas salinilitoris</name>
    <dbReference type="NCBI Taxonomy" id="3237697"/>
    <lineage>
        <taxon>Bacteria</taxon>
        <taxon>Pseudomonadati</taxon>
        <taxon>Pseudomonadota</taxon>
        <taxon>Gammaproteobacteria</taxon>
        <taxon>Lysobacterales</taxon>
        <taxon>Lysobacteraceae</taxon>
        <taxon>Luteimonas</taxon>
    </lineage>
</organism>